<dbReference type="Gene3D" id="1.20.1600.10">
    <property type="entry name" value="Outer membrane efflux proteins (OEP)"/>
    <property type="match status" value="1"/>
</dbReference>
<sequence>MNNKLILTFSLLYSLVAFSQENKRSFSLEEAIVYGQKNNRNIKNAELNILAAEQQVWETSSRGLPQINGSLDYQVNIKTPFDINSLPEDSPFRFMFPKHSITPSIGLNQLLFDGGYIVGLQSNKVFLEISKNSKDKTVNDIETNIISLYNNALLTKESIVIMKNNITALKSNLNETTKIFENGLTEEEDVEQLQLTLSNLENNLKSLETLYVISKGYLKVLLGIDPEEKIELTDTLENLILQHISLDLISEDHPVSNNIDYKIAKNQVESKHLEYKLEKSEQLPKINAFINSSYLGYSDSFSTYFKPEQDWLFTTTGGVSLTIPIFSSFGGKAKRQKAKIEWDMAKNDLIDAENNLSLEFKNAKNEYTLAIDTYTNKQKNLALAEKIERKNTIKFKEGIAGSFDLRQAQLQLYTNQQEYLQAIIDVINKKATLKNLLNIK</sequence>
<evidence type="ECO:0000256" key="6">
    <source>
        <dbReference type="ARBA" id="ARBA00023136"/>
    </source>
</evidence>
<evidence type="ECO:0000256" key="8">
    <source>
        <dbReference type="SAM" id="Coils"/>
    </source>
</evidence>
<keyword evidence="6" id="KW-0472">Membrane</keyword>
<evidence type="ECO:0000256" key="4">
    <source>
        <dbReference type="ARBA" id="ARBA00022452"/>
    </source>
</evidence>
<comment type="subcellular location">
    <subcellularLocation>
        <location evidence="1">Cell outer membrane</location>
    </subcellularLocation>
</comment>
<dbReference type="InterPro" id="IPR003423">
    <property type="entry name" value="OMP_efflux"/>
</dbReference>
<dbReference type="SUPFAM" id="SSF56954">
    <property type="entry name" value="Outer membrane efflux proteins (OEP)"/>
    <property type="match status" value="1"/>
</dbReference>
<organism evidence="9 10">
    <name type="scientific">Postechiella marina</name>
    <dbReference type="NCBI Taxonomy" id="943941"/>
    <lineage>
        <taxon>Bacteria</taxon>
        <taxon>Pseudomonadati</taxon>
        <taxon>Bacteroidota</taxon>
        <taxon>Flavobacteriia</taxon>
        <taxon>Flavobacteriales</taxon>
        <taxon>Flavobacteriaceae</taxon>
        <taxon>Postechiella</taxon>
    </lineage>
</organism>
<evidence type="ECO:0000256" key="2">
    <source>
        <dbReference type="ARBA" id="ARBA00007613"/>
    </source>
</evidence>
<dbReference type="InterPro" id="IPR051906">
    <property type="entry name" value="TolC-like"/>
</dbReference>
<evidence type="ECO:0000256" key="5">
    <source>
        <dbReference type="ARBA" id="ARBA00022692"/>
    </source>
</evidence>
<evidence type="ECO:0000313" key="9">
    <source>
        <dbReference type="EMBL" id="GAA4233616.1"/>
    </source>
</evidence>
<protein>
    <submittedName>
        <fullName evidence="9">TolC family protein</fullName>
    </submittedName>
</protein>
<comment type="similarity">
    <text evidence="2">Belongs to the outer membrane factor (OMF) (TC 1.B.17) family.</text>
</comment>
<gene>
    <name evidence="9" type="ORF">GCM10022291_11070</name>
</gene>
<evidence type="ECO:0000256" key="7">
    <source>
        <dbReference type="ARBA" id="ARBA00023237"/>
    </source>
</evidence>
<dbReference type="PANTHER" id="PTHR30026">
    <property type="entry name" value="OUTER MEMBRANE PROTEIN TOLC"/>
    <property type="match status" value="1"/>
</dbReference>
<evidence type="ECO:0000256" key="3">
    <source>
        <dbReference type="ARBA" id="ARBA00022448"/>
    </source>
</evidence>
<feature type="coiled-coil region" evidence="8">
    <location>
        <begin position="183"/>
        <end position="210"/>
    </location>
</feature>
<dbReference type="PANTHER" id="PTHR30026:SF20">
    <property type="entry name" value="OUTER MEMBRANE PROTEIN TOLC"/>
    <property type="match status" value="1"/>
</dbReference>
<dbReference type="Pfam" id="PF02321">
    <property type="entry name" value="OEP"/>
    <property type="match status" value="2"/>
</dbReference>
<keyword evidence="8" id="KW-0175">Coiled coil</keyword>
<keyword evidence="7" id="KW-0998">Cell outer membrane</keyword>
<keyword evidence="10" id="KW-1185">Reference proteome</keyword>
<evidence type="ECO:0000256" key="1">
    <source>
        <dbReference type="ARBA" id="ARBA00004442"/>
    </source>
</evidence>
<dbReference type="RefSeq" id="WP_344787114.1">
    <property type="nucleotide sequence ID" value="NZ_BAABCA010000002.1"/>
</dbReference>
<dbReference type="Proteomes" id="UP001501496">
    <property type="component" value="Unassembled WGS sequence"/>
</dbReference>
<reference evidence="10" key="1">
    <citation type="journal article" date="2019" name="Int. J. Syst. Evol. Microbiol.">
        <title>The Global Catalogue of Microorganisms (GCM) 10K type strain sequencing project: providing services to taxonomists for standard genome sequencing and annotation.</title>
        <authorList>
            <consortium name="The Broad Institute Genomics Platform"/>
            <consortium name="The Broad Institute Genome Sequencing Center for Infectious Disease"/>
            <person name="Wu L."/>
            <person name="Ma J."/>
        </authorList>
    </citation>
    <scope>NUCLEOTIDE SEQUENCE [LARGE SCALE GENOMIC DNA]</scope>
    <source>
        <strain evidence="10">JCM 17630</strain>
    </source>
</reference>
<keyword evidence="5" id="KW-0812">Transmembrane</keyword>
<proteinExistence type="inferred from homology"/>
<comment type="caution">
    <text evidence="9">The sequence shown here is derived from an EMBL/GenBank/DDBJ whole genome shotgun (WGS) entry which is preliminary data.</text>
</comment>
<accession>A0ABP8C4M1</accession>
<name>A0ABP8C4M1_9FLAO</name>
<keyword evidence="4" id="KW-1134">Transmembrane beta strand</keyword>
<keyword evidence="3" id="KW-0813">Transport</keyword>
<evidence type="ECO:0000313" key="10">
    <source>
        <dbReference type="Proteomes" id="UP001501496"/>
    </source>
</evidence>
<dbReference type="EMBL" id="BAABCA010000002">
    <property type="protein sequence ID" value="GAA4233616.1"/>
    <property type="molecule type" value="Genomic_DNA"/>
</dbReference>